<evidence type="ECO:0000313" key="2">
    <source>
        <dbReference type="EMBL" id="VFQ88076.1"/>
    </source>
</evidence>
<dbReference type="EMBL" id="OOIL02003480">
    <property type="protein sequence ID" value="VFQ88076.1"/>
    <property type="molecule type" value="Genomic_DNA"/>
</dbReference>
<evidence type="ECO:0000256" key="1">
    <source>
        <dbReference type="SAM" id="MobiDB-lite"/>
    </source>
</evidence>
<evidence type="ECO:0000313" key="3">
    <source>
        <dbReference type="Proteomes" id="UP000595140"/>
    </source>
</evidence>
<keyword evidence="3" id="KW-1185">Reference proteome</keyword>
<feature type="compositionally biased region" description="Basic and acidic residues" evidence="1">
    <location>
        <begin position="69"/>
        <end position="78"/>
    </location>
</feature>
<sequence length="89" mass="10024">MNVEPYRRIDVISSMYRDLNAKVYKWGELGGLLEEEVELFLPEETEESASMFAGEERDGGGGWPRGRGPKKERAKDGSRGGLGLRYDVE</sequence>
<feature type="region of interest" description="Disordered" evidence="1">
    <location>
        <begin position="50"/>
        <end position="89"/>
    </location>
</feature>
<dbReference type="AlphaFoldDB" id="A0A484MJ78"/>
<gene>
    <name evidence="2" type="ORF">CCAM_LOCUS29852</name>
</gene>
<organism evidence="2 3">
    <name type="scientific">Cuscuta campestris</name>
    <dbReference type="NCBI Taxonomy" id="132261"/>
    <lineage>
        <taxon>Eukaryota</taxon>
        <taxon>Viridiplantae</taxon>
        <taxon>Streptophyta</taxon>
        <taxon>Embryophyta</taxon>
        <taxon>Tracheophyta</taxon>
        <taxon>Spermatophyta</taxon>
        <taxon>Magnoliopsida</taxon>
        <taxon>eudicotyledons</taxon>
        <taxon>Gunneridae</taxon>
        <taxon>Pentapetalae</taxon>
        <taxon>asterids</taxon>
        <taxon>lamiids</taxon>
        <taxon>Solanales</taxon>
        <taxon>Convolvulaceae</taxon>
        <taxon>Cuscuteae</taxon>
        <taxon>Cuscuta</taxon>
        <taxon>Cuscuta subgen. Grammica</taxon>
        <taxon>Cuscuta sect. Cleistogrammica</taxon>
    </lineage>
</organism>
<dbReference type="Proteomes" id="UP000595140">
    <property type="component" value="Unassembled WGS sequence"/>
</dbReference>
<accession>A0A484MJ78</accession>
<reference evidence="2 3" key="1">
    <citation type="submission" date="2018-04" db="EMBL/GenBank/DDBJ databases">
        <authorList>
            <person name="Vogel A."/>
        </authorList>
    </citation>
    <scope>NUCLEOTIDE SEQUENCE [LARGE SCALE GENOMIC DNA]</scope>
</reference>
<protein>
    <submittedName>
        <fullName evidence="2">Uncharacterized protein</fullName>
    </submittedName>
</protein>
<proteinExistence type="predicted"/>
<name>A0A484MJ78_9ASTE</name>